<feature type="domain" description="N-acetylmuramidase" evidence="1">
    <location>
        <begin position="52"/>
        <end position="221"/>
    </location>
</feature>
<organism evidence="2 3">
    <name type="scientific">Nostoc spongiaeforme FACHB-130</name>
    <dbReference type="NCBI Taxonomy" id="1357510"/>
    <lineage>
        <taxon>Bacteria</taxon>
        <taxon>Bacillati</taxon>
        <taxon>Cyanobacteriota</taxon>
        <taxon>Cyanophyceae</taxon>
        <taxon>Nostocales</taxon>
        <taxon>Nostocaceae</taxon>
        <taxon>Nostoc</taxon>
    </lineage>
</organism>
<accession>A0ABR8FZG0</accession>
<dbReference type="RefSeq" id="WP_190968603.1">
    <property type="nucleotide sequence ID" value="NZ_JACJTB010000020.1"/>
</dbReference>
<reference evidence="2 3" key="1">
    <citation type="journal article" date="2020" name="ISME J.">
        <title>Comparative genomics reveals insights into cyanobacterial evolution and habitat adaptation.</title>
        <authorList>
            <person name="Chen M.Y."/>
            <person name="Teng W.K."/>
            <person name="Zhao L."/>
            <person name="Hu C.X."/>
            <person name="Zhou Y.K."/>
            <person name="Han B.P."/>
            <person name="Song L.R."/>
            <person name="Shu W.S."/>
        </authorList>
    </citation>
    <scope>NUCLEOTIDE SEQUENCE [LARGE SCALE GENOMIC DNA]</scope>
    <source>
        <strain evidence="2 3">FACHB-130</strain>
    </source>
</reference>
<evidence type="ECO:0000313" key="2">
    <source>
        <dbReference type="EMBL" id="MBD2595829.1"/>
    </source>
</evidence>
<protein>
    <submittedName>
        <fullName evidence="2">N-acetylmuramidase family protein</fullName>
    </submittedName>
</protein>
<dbReference type="Pfam" id="PF11860">
    <property type="entry name" value="Muramidase"/>
    <property type="match status" value="1"/>
</dbReference>
<dbReference type="EMBL" id="JACJTB010000020">
    <property type="protein sequence ID" value="MBD2595829.1"/>
    <property type="molecule type" value="Genomic_DNA"/>
</dbReference>
<gene>
    <name evidence="2" type="ORF">H6G74_16035</name>
</gene>
<dbReference type="InterPro" id="IPR024408">
    <property type="entry name" value="Muramidase"/>
</dbReference>
<proteinExistence type="predicted"/>
<dbReference type="Proteomes" id="UP000603457">
    <property type="component" value="Unassembled WGS sequence"/>
</dbReference>
<sequence>MMKPVNTGIKYAFPLITYPDGRKSICNIPSGYVQSALSESDYKDLSNEFGLEVALVKAVMEVESNGSGFLLKEASPARPKILFEGHWFYKLTPKPVSKSRPDLSYPSWDKSKYKDGSSEWDRLLDAMAFDEVQALKSASFGLGQVMGFNYPATGCASIQQFIEENFAGEYWQARHMMNFIVNNNLLDELKRKDWDGFARGYNGPGYKKNNYHTKLEAAYKKAL</sequence>
<evidence type="ECO:0000259" key="1">
    <source>
        <dbReference type="Pfam" id="PF11860"/>
    </source>
</evidence>
<evidence type="ECO:0000313" key="3">
    <source>
        <dbReference type="Proteomes" id="UP000603457"/>
    </source>
</evidence>
<name>A0ABR8FZG0_9NOSO</name>
<keyword evidence="3" id="KW-1185">Reference proteome</keyword>
<comment type="caution">
    <text evidence="2">The sequence shown here is derived from an EMBL/GenBank/DDBJ whole genome shotgun (WGS) entry which is preliminary data.</text>
</comment>